<feature type="region of interest" description="Disordered" evidence="1">
    <location>
        <begin position="68"/>
        <end position="94"/>
    </location>
</feature>
<name>A0ABV6RM23_9GAMM</name>
<dbReference type="Pfam" id="PF00160">
    <property type="entry name" value="Pro_isomerase"/>
    <property type="match status" value="1"/>
</dbReference>
<keyword evidence="2" id="KW-0812">Transmembrane</keyword>
<proteinExistence type="predicted"/>
<feature type="region of interest" description="Disordered" evidence="1">
    <location>
        <begin position="1"/>
        <end position="34"/>
    </location>
</feature>
<dbReference type="PANTHER" id="PTHR45625">
    <property type="entry name" value="PEPTIDYL-PROLYL CIS-TRANS ISOMERASE-RELATED"/>
    <property type="match status" value="1"/>
</dbReference>
<dbReference type="EMBL" id="JBHLTG010000002">
    <property type="protein sequence ID" value="MFC0678034.1"/>
    <property type="molecule type" value="Genomic_DNA"/>
</dbReference>
<feature type="transmembrane region" description="Helical" evidence="2">
    <location>
        <begin position="39"/>
        <end position="61"/>
    </location>
</feature>
<dbReference type="PANTHER" id="PTHR45625:SF3">
    <property type="entry name" value="PEPTIDYL-PROLYL CIS-TRANS ISOMERASE B-RELATED"/>
    <property type="match status" value="1"/>
</dbReference>
<evidence type="ECO:0000313" key="5">
    <source>
        <dbReference type="Proteomes" id="UP001589896"/>
    </source>
</evidence>
<dbReference type="InterPro" id="IPR002130">
    <property type="entry name" value="Cyclophilin-type_PPIase_dom"/>
</dbReference>
<dbReference type="Gene3D" id="2.40.100.10">
    <property type="entry name" value="Cyclophilin-like"/>
    <property type="match status" value="1"/>
</dbReference>
<dbReference type="InterPro" id="IPR029000">
    <property type="entry name" value="Cyclophilin-like_dom_sf"/>
</dbReference>
<feature type="domain" description="PPIase cyclophilin-type" evidence="3">
    <location>
        <begin position="111"/>
        <end position="264"/>
    </location>
</feature>
<sequence length="265" mass="27555">MPSSRRDREAREARERQKRYAARQQVHQHKTARRKRDNLVAVGALVVVATLATVAQLFYFADGPGAPTPTPTASASADPQAEGQNVGDVPSPDLAEGRAWTGELVLNENVELGIELNGESAPQAVSVFLQEAQAGYYDGKTCHRLVQGETAGLLQCGSSSGDGASDPEFAFGPIENAPEDGVYPAGTIAMARGPEAFSQGKQFFVVFEDTQLPADAAGGYTVIGSVTSGLEALVSEIAAEGVDPAAGGEDGPPAVATTITRITIS</sequence>
<dbReference type="Proteomes" id="UP001589896">
    <property type="component" value="Unassembled WGS sequence"/>
</dbReference>
<gene>
    <name evidence="4" type="ORF">ACFFGH_09285</name>
</gene>
<keyword evidence="2" id="KW-0472">Membrane</keyword>
<evidence type="ECO:0000313" key="4">
    <source>
        <dbReference type="EMBL" id="MFC0678034.1"/>
    </source>
</evidence>
<feature type="compositionally biased region" description="Basic residues" evidence="1">
    <location>
        <begin position="16"/>
        <end position="34"/>
    </location>
</feature>
<protein>
    <submittedName>
        <fullName evidence="4">Peptidylprolyl isomerase</fullName>
        <ecNumber evidence="4">5.2.1.8</ecNumber>
    </submittedName>
</protein>
<dbReference type="PROSITE" id="PS50072">
    <property type="entry name" value="CSA_PPIASE_2"/>
    <property type="match status" value="1"/>
</dbReference>
<evidence type="ECO:0000259" key="3">
    <source>
        <dbReference type="PROSITE" id="PS50072"/>
    </source>
</evidence>
<feature type="compositionally biased region" description="Basic and acidic residues" evidence="1">
    <location>
        <begin position="1"/>
        <end position="15"/>
    </location>
</feature>
<dbReference type="InterPro" id="IPR044666">
    <property type="entry name" value="Cyclophilin_A-like"/>
</dbReference>
<dbReference type="RefSeq" id="WP_386667532.1">
    <property type="nucleotide sequence ID" value="NZ_JBHLTG010000002.1"/>
</dbReference>
<dbReference type="GO" id="GO:0003755">
    <property type="term" value="F:peptidyl-prolyl cis-trans isomerase activity"/>
    <property type="evidence" value="ECO:0007669"/>
    <property type="project" value="UniProtKB-EC"/>
</dbReference>
<reference evidence="4 5" key="1">
    <citation type="submission" date="2024-09" db="EMBL/GenBank/DDBJ databases">
        <authorList>
            <person name="Sun Q."/>
            <person name="Mori K."/>
        </authorList>
    </citation>
    <scope>NUCLEOTIDE SEQUENCE [LARGE SCALE GENOMIC DNA]</scope>
    <source>
        <strain evidence="4 5">KCTC 23076</strain>
    </source>
</reference>
<organism evidence="4 5">
    <name type="scientific">Lysobacter korlensis</name>
    <dbReference type="NCBI Taxonomy" id="553636"/>
    <lineage>
        <taxon>Bacteria</taxon>
        <taxon>Pseudomonadati</taxon>
        <taxon>Pseudomonadota</taxon>
        <taxon>Gammaproteobacteria</taxon>
        <taxon>Lysobacterales</taxon>
        <taxon>Lysobacteraceae</taxon>
        <taxon>Lysobacter</taxon>
    </lineage>
</organism>
<keyword evidence="5" id="KW-1185">Reference proteome</keyword>
<keyword evidence="2" id="KW-1133">Transmembrane helix</keyword>
<keyword evidence="4" id="KW-0413">Isomerase</keyword>
<accession>A0ABV6RM23</accession>
<evidence type="ECO:0000256" key="1">
    <source>
        <dbReference type="SAM" id="MobiDB-lite"/>
    </source>
</evidence>
<feature type="compositionally biased region" description="Low complexity" evidence="1">
    <location>
        <begin position="68"/>
        <end position="79"/>
    </location>
</feature>
<dbReference type="EC" id="5.2.1.8" evidence="4"/>
<comment type="caution">
    <text evidence="4">The sequence shown here is derived from an EMBL/GenBank/DDBJ whole genome shotgun (WGS) entry which is preliminary data.</text>
</comment>
<dbReference type="SUPFAM" id="SSF50891">
    <property type="entry name" value="Cyclophilin-like"/>
    <property type="match status" value="1"/>
</dbReference>
<evidence type="ECO:0000256" key="2">
    <source>
        <dbReference type="SAM" id="Phobius"/>
    </source>
</evidence>